<evidence type="ECO:0000313" key="2">
    <source>
        <dbReference type="EMBL" id="GAA1502529.1"/>
    </source>
</evidence>
<dbReference type="Proteomes" id="UP001501470">
    <property type="component" value="Unassembled WGS sequence"/>
</dbReference>
<organism evidence="2 3">
    <name type="scientific">Dactylosporangium maewongense</name>
    <dbReference type="NCBI Taxonomy" id="634393"/>
    <lineage>
        <taxon>Bacteria</taxon>
        <taxon>Bacillati</taxon>
        <taxon>Actinomycetota</taxon>
        <taxon>Actinomycetes</taxon>
        <taxon>Micromonosporales</taxon>
        <taxon>Micromonosporaceae</taxon>
        <taxon>Dactylosporangium</taxon>
    </lineage>
</organism>
<evidence type="ECO:0000259" key="1">
    <source>
        <dbReference type="Pfam" id="PF08044"/>
    </source>
</evidence>
<evidence type="ECO:0000313" key="3">
    <source>
        <dbReference type="Proteomes" id="UP001501470"/>
    </source>
</evidence>
<keyword evidence="3" id="KW-1185">Reference proteome</keyword>
<dbReference type="Pfam" id="PF08044">
    <property type="entry name" value="DUF1707"/>
    <property type="match status" value="1"/>
</dbReference>
<protein>
    <submittedName>
        <fullName evidence="2">DUF1707 domain-containing protein</fullName>
    </submittedName>
</protein>
<dbReference type="InterPro" id="IPR012551">
    <property type="entry name" value="DUF1707_SHOCT-like"/>
</dbReference>
<name>A0ABN1ZQY6_9ACTN</name>
<dbReference type="EMBL" id="BAAAQD010000002">
    <property type="protein sequence ID" value="GAA1502529.1"/>
    <property type="molecule type" value="Genomic_DNA"/>
</dbReference>
<sequence length="194" mass="21587">MDLAWVYSVVVSTDHRDMRISDAERERVVAQLNTAVSEGRLTLAEFEERVDGVLRSRTFGEVEPYVIDLPVQQVTAPKLVEIRNRASALKRQGRWTVPRLLSISTRSGSVKIDFTEAIFSATAVDIALDAQSSSVELILPAGAAADLDSIDADASNVRSKVEPSGPGVAFRISGQVKRSSVKVRYQRRFLRWRW</sequence>
<feature type="domain" description="DUF1707" evidence="1">
    <location>
        <begin position="18"/>
        <end position="70"/>
    </location>
</feature>
<dbReference type="PANTHER" id="PTHR40763:SF5">
    <property type="entry name" value="MEMBRANE PROTEIN"/>
    <property type="match status" value="1"/>
</dbReference>
<dbReference type="PANTHER" id="PTHR40763">
    <property type="entry name" value="MEMBRANE PROTEIN-RELATED"/>
    <property type="match status" value="1"/>
</dbReference>
<reference evidence="2 3" key="1">
    <citation type="journal article" date="2019" name="Int. J. Syst. Evol. Microbiol.">
        <title>The Global Catalogue of Microorganisms (GCM) 10K type strain sequencing project: providing services to taxonomists for standard genome sequencing and annotation.</title>
        <authorList>
            <consortium name="The Broad Institute Genomics Platform"/>
            <consortium name="The Broad Institute Genome Sequencing Center for Infectious Disease"/>
            <person name="Wu L."/>
            <person name="Ma J."/>
        </authorList>
    </citation>
    <scope>NUCLEOTIDE SEQUENCE [LARGE SCALE GENOMIC DNA]</scope>
    <source>
        <strain evidence="2 3">JCM 15933</strain>
    </source>
</reference>
<accession>A0ABN1ZQY6</accession>
<comment type="caution">
    <text evidence="2">The sequence shown here is derived from an EMBL/GenBank/DDBJ whole genome shotgun (WGS) entry which is preliminary data.</text>
</comment>
<proteinExistence type="predicted"/>
<gene>
    <name evidence="2" type="ORF">GCM10009827_014010</name>
</gene>